<proteinExistence type="predicted"/>
<dbReference type="Gene3D" id="3.30.830.10">
    <property type="entry name" value="Metalloenzyme, LuxS/M16 peptidase-like"/>
    <property type="match status" value="1"/>
</dbReference>
<dbReference type="PANTHER" id="PTHR46336:SF3">
    <property type="entry name" value="BTB_POZ DOMAIN-CONTAINING PROTEIN POB1"/>
    <property type="match status" value="1"/>
</dbReference>
<name>A0ABR2A043_9ROSI</name>
<organism evidence="1 2">
    <name type="scientific">Hibiscus sabdariffa</name>
    <name type="common">roselle</name>
    <dbReference type="NCBI Taxonomy" id="183260"/>
    <lineage>
        <taxon>Eukaryota</taxon>
        <taxon>Viridiplantae</taxon>
        <taxon>Streptophyta</taxon>
        <taxon>Embryophyta</taxon>
        <taxon>Tracheophyta</taxon>
        <taxon>Spermatophyta</taxon>
        <taxon>Magnoliopsida</taxon>
        <taxon>eudicotyledons</taxon>
        <taxon>Gunneridae</taxon>
        <taxon>Pentapetalae</taxon>
        <taxon>rosids</taxon>
        <taxon>malvids</taxon>
        <taxon>Malvales</taxon>
        <taxon>Malvaceae</taxon>
        <taxon>Malvoideae</taxon>
        <taxon>Hibiscus</taxon>
    </lineage>
</organism>
<dbReference type="PANTHER" id="PTHR46336">
    <property type="entry name" value="OS02G0260700 PROTEIN"/>
    <property type="match status" value="1"/>
</dbReference>
<protein>
    <submittedName>
        <fullName evidence="1">Uncharacterized protein</fullName>
    </submittedName>
</protein>
<sequence>MSTSIDKQVSGQTVHVTNEVDFQEEHFSNGYLMGLEDPFKESNGQARRRNTQFLGEYYAWDMLMDRDRGCEGLIAFKLEDGAPTEISASDVHSTLLQKTWDKGLHIKTVLYNSLTEAYNKALIFDPGGRLIIIIEQLHINLQFSVSEEVSTIDPALLDVHMVADNFVVVSCMRCCNWLLYNVAITPGSTMLYWEFTSGVLMGKAIQPCTNFIDLQIAFCHKDITKLQVEVTTSIIAEIEATMVKEDMQVAFEDVVDEFILKWARVQYPKWEGKRGVIDLRSACLICLYYMTCMKFKKVLDSNDFDNRFSWKNSTVLIHENDSFEFSDVESAKLVNVAIVKAAIKGTKVVIMTDLAQKVVNEIAESMMPFNTNYKDTRSFEVYVSAKLNCLDHLSYAIMYEITTLAAHCFSEADVICARNQLMSTLMLNIDGSSLVAEDFGHQQLIYDERILFVELFVKIVVVDPSTGVTSMNLSLVCSGEDEEKWRGSQK</sequence>
<evidence type="ECO:0000313" key="1">
    <source>
        <dbReference type="EMBL" id="KAK8486345.1"/>
    </source>
</evidence>
<dbReference type="InterPro" id="IPR045890">
    <property type="entry name" value="POB1-like"/>
</dbReference>
<dbReference type="EMBL" id="JBBPBN010000445">
    <property type="protein sequence ID" value="KAK8486345.1"/>
    <property type="molecule type" value="Genomic_DNA"/>
</dbReference>
<accession>A0ABR2A043</accession>
<comment type="caution">
    <text evidence="1">The sequence shown here is derived from an EMBL/GenBank/DDBJ whole genome shotgun (WGS) entry which is preliminary data.</text>
</comment>
<reference evidence="1 2" key="1">
    <citation type="journal article" date="2024" name="G3 (Bethesda)">
        <title>Genome assembly of Hibiscus sabdariffa L. provides insights into metabolisms of medicinal natural products.</title>
        <authorList>
            <person name="Kim T."/>
        </authorList>
    </citation>
    <scope>NUCLEOTIDE SEQUENCE [LARGE SCALE GENOMIC DNA]</scope>
    <source>
        <strain evidence="1">TK-2024</strain>
        <tissue evidence="1">Old leaves</tissue>
    </source>
</reference>
<dbReference type="Proteomes" id="UP001396334">
    <property type="component" value="Unassembled WGS sequence"/>
</dbReference>
<keyword evidence="2" id="KW-1185">Reference proteome</keyword>
<dbReference type="InterPro" id="IPR011249">
    <property type="entry name" value="Metalloenz_LuxS/M16"/>
</dbReference>
<gene>
    <name evidence="1" type="ORF">V6N11_046813</name>
</gene>
<dbReference type="SUPFAM" id="SSF63411">
    <property type="entry name" value="LuxS/MPP-like metallohydrolase"/>
    <property type="match status" value="1"/>
</dbReference>
<evidence type="ECO:0000313" key="2">
    <source>
        <dbReference type="Proteomes" id="UP001396334"/>
    </source>
</evidence>